<gene>
    <name evidence="2" type="ORF">Bpfe_003565</name>
</gene>
<accession>A0AAD8FJP6</accession>
<reference evidence="2" key="1">
    <citation type="journal article" date="2023" name="PLoS Negl. Trop. Dis.">
        <title>A genome sequence for Biomphalaria pfeifferi, the major vector snail for the human-infecting parasite Schistosoma mansoni.</title>
        <authorList>
            <person name="Bu L."/>
            <person name="Lu L."/>
            <person name="Laidemitt M.R."/>
            <person name="Zhang S.M."/>
            <person name="Mutuku M."/>
            <person name="Mkoji G."/>
            <person name="Steinauer M."/>
            <person name="Loker E.S."/>
        </authorList>
    </citation>
    <scope>NUCLEOTIDE SEQUENCE</scope>
    <source>
        <strain evidence="2">KasaAsao</strain>
    </source>
</reference>
<evidence type="ECO:0000313" key="2">
    <source>
        <dbReference type="EMBL" id="KAK0066830.1"/>
    </source>
</evidence>
<evidence type="ECO:0000313" key="3">
    <source>
        <dbReference type="Proteomes" id="UP001233172"/>
    </source>
</evidence>
<keyword evidence="3" id="KW-1185">Reference proteome</keyword>
<keyword evidence="1" id="KW-1133">Transmembrane helix</keyword>
<sequence length="471" mass="53549">MFYRYFIYCLALHWENNHPLAYEVIQEGENVTLNYSWPEGNKLEVSWFKDSTLISRCDSSFSCTDFISSYSKTIVRRSNFTEVVDISIHIPFATRLSSGLWRLQNTGLKRNTILKSFALQVFANGDAIECINKTNDCNFTVVCSLQRVYPQAECRASVRLNERECFSGNSNLATNSEMVRETTYFESNCTIAMAYIIFRPSVVDVDVSMYPNVTGKEDDAKLGLQKSFRLQLDNVNKGSLTCARLRPADRRLICKASRLEPDAEETMSTKTSHAQNNVTVATPKDEPPSFSCEHEVHQNVIINCSATSKYQLQDCIFYIAAEEGNELIKKVGNIIATRDSSLKEASRIQQCSIEIPLERIGNDIYDVEVRMLFNTSGGNIISEGRFVVVIDLAKLEQADGSNQFNIIIVIVPIITIFLLLLGILLFKHLHRKQTSQNPRVRKYSRRRYGDTVLNREGSREDSMYATIDEDL</sequence>
<proteinExistence type="predicted"/>
<name>A0AAD8FJP6_BIOPF</name>
<protein>
    <submittedName>
        <fullName evidence="2">Uncharacterized protein</fullName>
    </submittedName>
</protein>
<keyword evidence="1" id="KW-0812">Transmembrane</keyword>
<comment type="caution">
    <text evidence="2">The sequence shown here is derived from an EMBL/GenBank/DDBJ whole genome shotgun (WGS) entry which is preliminary data.</text>
</comment>
<evidence type="ECO:0000256" key="1">
    <source>
        <dbReference type="SAM" id="Phobius"/>
    </source>
</evidence>
<dbReference type="Proteomes" id="UP001233172">
    <property type="component" value="Unassembled WGS sequence"/>
</dbReference>
<keyword evidence="1" id="KW-0472">Membrane</keyword>
<feature type="transmembrane region" description="Helical" evidence="1">
    <location>
        <begin position="404"/>
        <end position="426"/>
    </location>
</feature>
<dbReference type="AlphaFoldDB" id="A0AAD8FJP6"/>
<dbReference type="EMBL" id="JASAOG010000009">
    <property type="protein sequence ID" value="KAK0066830.1"/>
    <property type="molecule type" value="Genomic_DNA"/>
</dbReference>
<organism evidence="2 3">
    <name type="scientific">Biomphalaria pfeifferi</name>
    <name type="common">Bloodfluke planorb</name>
    <name type="synonym">Freshwater snail</name>
    <dbReference type="NCBI Taxonomy" id="112525"/>
    <lineage>
        <taxon>Eukaryota</taxon>
        <taxon>Metazoa</taxon>
        <taxon>Spiralia</taxon>
        <taxon>Lophotrochozoa</taxon>
        <taxon>Mollusca</taxon>
        <taxon>Gastropoda</taxon>
        <taxon>Heterobranchia</taxon>
        <taxon>Euthyneura</taxon>
        <taxon>Panpulmonata</taxon>
        <taxon>Hygrophila</taxon>
        <taxon>Lymnaeoidea</taxon>
        <taxon>Planorbidae</taxon>
        <taxon>Biomphalaria</taxon>
    </lineage>
</organism>
<reference evidence="2" key="2">
    <citation type="submission" date="2023-04" db="EMBL/GenBank/DDBJ databases">
        <authorList>
            <person name="Bu L."/>
            <person name="Lu L."/>
            <person name="Laidemitt M.R."/>
            <person name="Zhang S.M."/>
            <person name="Mutuku M."/>
            <person name="Mkoji G."/>
            <person name="Steinauer M."/>
            <person name="Loker E.S."/>
        </authorList>
    </citation>
    <scope>NUCLEOTIDE SEQUENCE</scope>
    <source>
        <strain evidence="2">KasaAsao</strain>
        <tissue evidence="2">Whole Snail</tissue>
    </source>
</reference>